<dbReference type="PROSITE" id="PS51833">
    <property type="entry name" value="HDOD"/>
    <property type="match status" value="1"/>
</dbReference>
<feature type="domain" description="HDOD" evidence="1">
    <location>
        <begin position="18"/>
        <end position="211"/>
    </location>
</feature>
<dbReference type="InterPro" id="IPR052340">
    <property type="entry name" value="RNase_Y/CdgJ"/>
</dbReference>
<organism evidence="2 3">
    <name type="scientific">Motilimonas cestriensis</name>
    <dbReference type="NCBI Taxonomy" id="2742685"/>
    <lineage>
        <taxon>Bacteria</taxon>
        <taxon>Pseudomonadati</taxon>
        <taxon>Pseudomonadota</taxon>
        <taxon>Gammaproteobacteria</taxon>
        <taxon>Alteromonadales</taxon>
        <taxon>Alteromonadales genera incertae sedis</taxon>
        <taxon>Motilimonas</taxon>
    </lineage>
</organism>
<protein>
    <submittedName>
        <fullName evidence="2">HDOD domain-containing protein</fullName>
    </submittedName>
</protein>
<reference evidence="2 3" key="1">
    <citation type="journal article" date="2022" name="Environ. Microbiol. Rep.">
        <title>Eco-phylogenetic analyses reveal divergent evolution of vitamin B12 metabolism in the marine bacterial family 'Psychromonadaceae'.</title>
        <authorList>
            <person name="Jin X."/>
            <person name="Yang Y."/>
            <person name="Cao H."/>
            <person name="Gao B."/>
            <person name="Zhao Z."/>
        </authorList>
    </citation>
    <scope>NUCLEOTIDE SEQUENCE [LARGE SCALE GENOMIC DNA]</scope>
    <source>
        <strain evidence="2 3">MKS20</strain>
    </source>
</reference>
<evidence type="ECO:0000313" key="3">
    <source>
        <dbReference type="Proteomes" id="UP001201273"/>
    </source>
</evidence>
<dbReference type="EMBL" id="JAIMJA010000027">
    <property type="protein sequence ID" value="MCE2596909.1"/>
    <property type="molecule type" value="Genomic_DNA"/>
</dbReference>
<dbReference type="PANTHER" id="PTHR33525">
    <property type="match status" value="1"/>
</dbReference>
<evidence type="ECO:0000313" key="2">
    <source>
        <dbReference type="EMBL" id="MCE2596909.1"/>
    </source>
</evidence>
<evidence type="ECO:0000259" key="1">
    <source>
        <dbReference type="PROSITE" id="PS51833"/>
    </source>
</evidence>
<dbReference type="Proteomes" id="UP001201273">
    <property type="component" value="Unassembled WGS sequence"/>
</dbReference>
<comment type="caution">
    <text evidence="2">The sequence shown here is derived from an EMBL/GenBank/DDBJ whole genome shotgun (WGS) entry which is preliminary data.</text>
</comment>
<dbReference type="RefSeq" id="WP_233054666.1">
    <property type="nucleotide sequence ID" value="NZ_JAIMJA010000027.1"/>
</dbReference>
<name>A0ABS8WCZ0_9GAMM</name>
<dbReference type="SUPFAM" id="SSF109604">
    <property type="entry name" value="HD-domain/PDEase-like"/>
    <property type="match status" value="1"/>
</dbReference>
<proteinExistence type="predicted"/>
<accession>A0ABS8WCZ0</accession>
<sequence length="276" mass="31276">MAANLSSKEKRILSELIIPPQPNTLIKLLEEADKKEPRIDVLAELIASDMAMSGVILQLVNSAEYMLYKKVTSVHKAVLMLGLARTIPLVKAIALKNAFEQSPALVDFWQQINQLGLVCIRIAKLLKKPQLAETAYMLSLFHMAGIPVMIVSFDNYETDMLPRATQIGWYNLLTEERDYYGSSHSTVAAMLAQRWQLPKQLIEIIFHQYDLAHLTRCKNVSTTGLDLISIIKIARRVCLPQGEIEWKTCEQIILSQLQLDQEQLDNLFNELSPNKS</sequence>
<keyword evidence="3" id="KW-1185">Reference proteome</keyword>
<dbReference type="Gene3D" id="1.10.3210.10">
    <property type="entry name" value="Hypothetical protein af1432"/>
    <property type="match status" value="1"/>
</dbReference>
<dbReference type="InterPro" id="IPR013976">
    <property type="entry name" value="HDOD"/>
</dbReference>
<gene>
    <name evidence="2" type="ORF">K6Y31_19220</name>
</gene>
<dbReference type="Pfam" id="PF08668">
    <property type="entry name" value="HDOD"/>
    <property type="match status" value="1"/>
</dbReference>
<dbReference type="PANTHER" id="PTHR33525:SF4">
    <property type="entry name" value="CYCLIC DI-GMP PHOSPHODIESTERASE CDGJ"/>
    <property type="match status" value="1"/>
</dbReference>